<dbReference type="AlphaFoldDB" id="A0A2G9QAI9"/>
<evidence type="ECO:0000313" key="2">
    <source>
        <dbReference type="Proteomes" id="UP000228934"/>
    </source>
</evidence>
<gene>
    <name evidence="1" type="ORF">AB205_0097250</name>
</gene>
<proteinExistence type="predicted"/>
<keyword evidence="2" id="KW-1185">Reference proteome</keyword>
<accession>A0A2G9QAI9</accession>
<protein>
    <submittedName>
        <fullName evidence="1">Uncharacterized protein</fullName>
    </submittedName>
</protein>
<dbReference type="Proteomes" id="UP000228934">
    <property type="component" value="Unassembled WGS sequence"/>
</dbReference>
<evidence type="ECO:0000313" key="1">
    <source>
        <dbReference type="EMBL" id="PIO12063.1"/>
    </source>
</evidence>
<sequence length="35" mass="3970">MWHGKHSCQSQWHCDHSCRKLLATGNSYSATSHQG</sequence>
<organism evidence="1 2">
    <name type="scientific">Aquarana catesbeiana</name>
    <name type="common">American bullfrog</name>
    <name type="synonym">Rana catesbeiana</name>
    <dbReference type="NCBI Taxonomy" id="8400"/>
    <lineage>
        <taxon>Eukaryota</taxon>
        <taxon>Metazoa</taxon>
        <taxon>Chordata</taxon>
        <taxon>Craniata</taxon>
        <taxon>Vertebrata</taxon>
        <taxon>Euteleostomi</taxon>
        <taxon>Amphibia</taxon>
        <taxon>Batrachia</taxon>
        <taxon>Anura</taxon>
        <taxon>Neobatrachia</taxon>
        <taxon>Ranoidea</taxon>
        <taxon>Ranidae</taxon>
        <taxon>Aquarana</taxon>
    </lineage>
</organism>
<name>A0A2G9QAI9_AQUCT</name>
<dbReference type="EMBL" id="KZ060600">
    <property type="protein sequence ID" value="PIO12063.1"/>
    <property type="molecule type" value="Genomic_DNA"/>
</dbReference>
<reference evidence="2" key="1">
    <citation type="journal article" date="2017" name="Nat. Commun.">
        <title>The North American bullfrog draft genome provides insight into hormonal regulation of long noncoding RNA.</title>
        <authorList>
            <person name="Hammond S.A."/>
            <person name="Warren R.L."/>
            <person name="Vandervalk B.P."/>
            <person name="Kucuk E."/>
            <person name="Khan H."/>
            <person name="Gibb E.A."/>
            <person name="Pandoh P."/>
            <person name="Kirk H."/>
            <person name="Zhao Y."/>
            <person name="Jones M."/>
            <person name="Mungall A.J."/>
            <person name="Coope R."/>
            <person name="Pleasance S."/>
            <person name="Moore R.A."/>
            <person name="Holt R.A."/>
            <person name="Round J.M."/>
            <person name="Ohora S."/>
            <person name="Walle B.V."/>
            <person name="Veldhoen N."/>
            <person name="Helbing C.C."/>
            <person name="Birol I."/>
        </authorList>
    </citation>
    <scope>NUCLEOTIDE SEQUENCE [LARGE SCALE GENOMIC DNA]</scope>
</reference>